<evidence type="ECO:0000256" key="15">
    <source>
        <dbReference type="ARBA" id="ARBA00077964"/>
    </source>
</evidence>
<evidence type="ECO:0000256" key="11">
    <source>
        <dbReference type="ARBA" id="ARBA00050990"/>
    </source>
</evidence>
<reference evidence="17 18" key="1">
    <citation type="submission" date="2013-11" db="EMBL/GenBank/DDBJ databases">
        <title>Opisthorchis viverrini - life in the bile duct.</title>
        <authorList>
            <person name="Young N.D."/>
            <person name="Nagarajan N."/>
            <person name="Lin S.J."/>
            <person name="Korhonen P.K."/>
            <person name="Jex A.R."/>
            <person name="Hall R.S."/>
            <person name="Safavi-Hemami H."/>
            <person name="Kaewkong W."/>
            <person name="Bertrand D."/>
            <person name="Gao S."/>
            <person name="Seet Q."/>
            <person name="Wongkham S."/>
            <person name="Teh B.T."/>
            <person name="Wongkham C."/>
            <person name="Intapan P.M."/>
            <person name="Maleewong W."/>
            <person name="Yang X."/>
            <person name="Hu M."/>
            <person name="Wang Z."/>
            <person name="Hofmann A."/>
            <person name="Sternberg P.W."/>
            <person name="Tan P."/>
            <person name="Wang J."/>
            <person name="Gasser R.B."/>
        </authorList>
    </citation>
    <scope>NUCLEOTIDE SEQUENCE [LARGE SCALE GENOMIC DNA]</scope>
</reference>
<dbReference type="CTD" id="20328976"/>
<keyword evidence="18" id="KW-1185">Reference proteome</keyword>
<sequence>MILVGDLNAQVGRLSSLESYLGGCFGVDVRRTDIEDPLVVSFWSTPLDSDDAMVRARLTVHFPSDPRKPVRSMPIHCLRRTTLVQQYRSELAQQLSTVSRYCGGSEHADEPWQDVRRDILAEFSAVCLTSPIQTQDRRMSSGSLSIIDAKKTIRASNEYDGAHRSLKRQILKSLRKDRELWWTSNAREKSTVSERISEKHGSLIRSQERRLERWVEYFGEQFSCPLATQPAEVMHKGEWNVNTNRSSEEEIKYEISVLKRAHQGSEEEIKYEISVLKRENAPGSDGLQKTQNPSDKAYWCHMERRVGARGMGYVDSYFYLRKGFTDTVCKPPRHQPGSCGIKSTPLTEHREREIRENQAGFRPARGCIDHTFTPRQILEQRHCFQPPTIVVFLDLKAVFDSVDRQRYLWSKGVPHKFLTGRDGPSGWRANLLTGRPGQPGSIQAIVQPSGGMAVKHRKGATAERFFKLLTLLKALYANSRGRAKVYGKLCSEFATSDGVRQGYPPSHFLFNFITDTIMEDSLSACNACGVEVLPGRPLSGIKWADNIAVLGSDPMAMQTIVNKLNNSASRFGMHFTLPKCNVMSKILGALTASGPLLFRQLFESVSSTYTYLLADRVSGIATIIDPVLEMVDRDSKLINELNLKLGPIINTHVHADHVTGSGLLKQRFPGSFSVLGHYDNVLADRKVRHRDFIEFGQFKLECRDTPGHTNGCMTLVLHAAEMAFTGDALLIRGCGRTDFQSGCSATLYDSVHSQILSLPEHFLLFPAHNYSGQMVTTVGEEKKYNPRFTRSKEEFIQLMDNLKLDLPKQFDRAMRLNVVCGIEPK</sequence>
<dbReference type="PANTHER" id="PTHR43084">
    <property type="entry name" value="PERSULFIDE DIOXYGENASE ETHE1"/>
    <property type="match status" value="1"/>
</dbReference>
<accession>A0A074ZAM5</accession>
<evidence type="ECO:0000256" key="7">
    <source>
        <dbReference type="ARBA" id="ARBA00022990"/>
    </source>
</evidence>
<feature type="domain" description="Metallo-beta-lactamase" evidence="16">
    <location>
        <begin position="607"/>
        <end position="768"/>
    </location>
</feature>
<comment type="subunit">
    <text evidence="12">Homodimer. Monomer. Interacts with TST. May interact with RELA.</text>
</comment>
<dbReference type="Pfam" id="PF00753">
    <property type="entry name" value="Lactamase_B"/>
    <property type="match status" value="1"/>
</dbReference>
<dbReference type="Proteomes" id="UP000054324">
    <property type="component" value="Unassembled WGS sequence"/>
</dbReference>
<dbReference type="KEGG" id="ovi:T265_14810"/>
<evidence type="ECO:0000256" key="5">
    <source>
        <dbReference type="ARBA" id="ARBA00022946"/>
    </source>
</evidence>
<evidence type="ECO:0000256" key="2">
    <source>
        <dbReference type="ARBA" id="ARBA00004173"/>
    </source>
</evidence>
<evidence type="ECO:0000256" key="8">
    <source>
        <dbReference type="ARBA" id="ARBA00023002"/>
    </source>
</evidence>
<dbReference type="InterPro" id="IPR036866">
    <property type="entry name" value="RibonucZ/Hydroxyglut_hydro"/>
</dbReference>
<dbReference type="SMART" id="SM00849">
    <property type="entry name" value="Lactamase_B"/>
    <property type="match status" value="1"/>
</dbReference>
<dbReference type="GO" id="GO:0046872">
    <property type="term" value="F:metal ion binding"/>
    <property type="evidence" value="ECO:0007669"/>
    <property type="project" value="UniProtKB-KW"/>
</dbReference>
<dbReference type="InterPro" id="IPR044528">
    <property type="entry name" value="POD-like_MBL-fold"/>
</dbReference>
<comment type="similarity">
    <text evidence="3">Belongs to the metallo-beta-lactamase superfamily. Glyoxalase II family.</text>
</comment>
<dbReference type="GO" id="GO:0070813">
    <property type="term" value="P:hydrogen sulfide metabolic process"/>
    <property type="evidence" value="ECO:0007669"/>
    <property type="project" value="TreeGrafter"/>
</dbReference>
<dbReference type="InterPro" id="IPR001279">
    <property type="entry name" value="Metallo-B-lactamas"/>
</dbReference>
<proteinExistence type="inferred from homology"/>
<dbReference type="GO" id="GO:0006749">
    <property type="term" value="P:glutathione metabolic process"/>
    <property type="evidence" value="ECO:0007669"/>
    <property type="project" value="InterPro"/>
</dbReference>
<dbReference type="STRING" id="6198.A0A074ZAM5"/>
<evidence type="ECO:0000256" key="14">
    <source>
        <dbReference type="ARBA" id="ARBA00067300"/>
    </source>
</evidence>
<evidence type="ECO:0000256" key="10">
    <source>
        <dbReference type="ARBA" id="ARBA00023128"/>
    </source>
</evidence>
<keyword evidence="8" id="KW-0560">Oxidoreductase</keyword>
<evidence type="ECO:0000256" key="3">
    <source>
        <dbReference type="ARBA" id="ARBA00006759"/>
    </source>
</evidence>
<evidence type="ECO:0000313" key="17">
    <source>
        <dbReference type="EMBL" id="KER22622.1"/>
    </source>
</evidence>
<evidence type="ECO:0000256" key="13">
    <source>
        <dbReference type="ARBA" id="ARBA00066686"/>
    </source>
</evidence>
<comment type="subcellular location">
    <subcellularLocation>
        <location evidence="2">Mitochondrion</location>
    </subcellularLocation>
</comment>
<dbReference type="OrthoDB" id="449487at2759"/>
<keyword evidence="9" id="KW-0408">Iron</keyword>
<dbReference type="InterPro" id="IPR051682">
    <property type="entry name" value="Mito_Persulfide_Diox"/>
</dbReference>
<evidence type="ECO:0000256" key="6">
    <source>
        <dbReference type="ARBA" id="ARBA00022964"/>
    </source>
</evidence>
<dbReference type="CDD" id="cd07724">
    <property type="entry name" value="POD-like_MBL-fold"/>
    <property type="match status" value="1"/>
</dbReference>
<dbReference type="GO" id="GO:0050313">
    <property type="term" value="F:sulfur dioxygenase activity"/>
    <property type="evidence" value="ECO:0007669"/>
    <property type="project" value="UniProtKB-EC"/>
</dbReference>
<protein>
    <recommendedName>
        <fullName evidence="14">Persulfide dioxygenase ETHE1, mitochondrial</fullName>
        <ecNumber evidence="13">1.13.11.18</ecNumber>
    </recommendedName>
    <alternativeName>
        <fullName evidence="15">Sulfur dioxygenase ETHE1</fullName>
    </alternativeName>
</protein>
<dbReference type="PANTHER" id="PTHR43084:SF1">
    <property type="entry name" value="PERSULFIDE DIOXYGENASE ETHE1, MITOCHONDRIAL"/>
    <property type="match status" value="1"/>
</dbReference>
<dbReference type="GeneID" id="20328976"/>
<dbReference type="GO" id="GO:0005739">
    <property type="term" value="C:mitochondrion"/>
    <property type="evidence" value="ECO:0007669"/>
    <property type="project" value="UniProtKB-SubCell"/>
</dbReference>
<evidence type="ECO:0000313" key="18">
    <source>
        <dbReference type="Proteomes" id="UP000054324"/>
    </source>
</evidence>
<evidence type="ECO:0000259" key="16">
    <source>
        <dbReference type="SMART" id="SM00849"/>
    </source>
</evidence>
<evidence type="ECO:0000256" key="12">
    <source>
        <dbReference type="ARBA" id="ARBA00065219"/>
    </source>
</evidence>
<keyword evidence="10" id="KW-0496">Mitochondrion</keyword>
<dbReference type="FunFam" id="3.60.15.10:FF:000013">
    <property type="entry name" value="Persulfide dioxygenase ETHE1, mitochondrial"/>
    <property type="match status" value="1"/>
</dbReference>
<comment type="cofactor">
    <cofactor evidence="1">
        <name>Fe(2+)</name>
        <dbReference type="ChEBI" id="CHEBI:29033"/>
    </cofactor>
</comment>
<keyword evidence="4" id="KW-0479">Metal-binding</keyword>
<dbReference type="RefSeq" id="XP_009173638.1">
    <property type="nucleotide sequence ID" value="XM_009175374.1"/>
</dbReference>
<dbReference type="SUPFAM" id="SSF56281">
    <property type="entry name" value="Metallo-hydrolase/oxidoreductase"/>
    <property type="match status" value="1"/>
</dbReference>
<dbReference type="EC" id="1.13.11.18" evidence="13"/>
<dbReference type="Gene3D" id="3.60.15.10">
    <property type="entry name" value="Ribonuclease Z/Hydroxyacylglutathione hydrolase-like"/>
    <property type="match status" value="1"/>
</dbReference>
<dbReference type="AlphaFoldDB" id="A0A074ZAM5"/>
<keyword evidence="5" id="KW-0809">Transit peptide</keyword>
<gene>
    <name evidence="17" type="ORF">T265_14810</name>
</gene>
<evidence type="ECO:0000256" key="1">
    <source>
        <dbReference type="ARBA" id="ARBA00001954"/>
    </source>
</evidence>
<comment type="catalytic activity">
    <reaction evidence="11">
        <text>S-sulfanylglutathione + O2 + H2O = sulfite + glutathione + 2 H(+)</text>
        <dbReference type="Rhea" id="RHEA:12981"/>
        <dbReference type="ChEBI" id="CHEBI:15377"/>
        <dbReference type="ChEBI" id="CHEBI:15378"/>
        <dbReference type="ChEBI" id="CHEBI:15379"/>
        <dbReference type="ChEBI" id="CHEBI:17359"/>
        <dbReference type="ChEBI" id="CHEBI:57925"/>
        <dbReference type="ChEBI" id="CHEBI:58905"/>
        <dbReference type="EC" id="1.13.11.18"/>
    </reaction>
</comment>
<dbReference type="EMBL" id="KL596888">
    <property type="protein sequence ID" value="KER22622.1"/>
    <property type="molecule type" value="Genomic_DNA"/>
</dbReference>
<keyword evidence="7" id="KW-0007">Acetylation</keyword>
<evidence type="ECO:0000256" key="9">
    <source>
        <dbReference type="ARBA" id="ARBA00023004"/>
    </source>
</evidence>
<keyword evidence="6" id="KW-0223">Dioxygenase</keyword>
<evidence type="ECO:0000256" key="4">
    <source>
        <dbReference type="ARBA" id="ARBA00022723"/>
    </source>
</evidence>
<name>A0A074ZAM5_OPIVI</name>
<organism evidence="17 18">
    <name type="scientific">Opisthorchis viverrini</name>
    <name type="common">Southeast Asian liver fluke</name>
    <dbReference type="NCBI Taxonomy" id="6198"/>
    <lineage>
        <taxon>Eukaryota</taxon>
        <taxon>Metazoa</taxon>
        <taxon>Spiralia</taxon>
        <taxon>Lophotrochozoa</taxon>
        <taxon>Platyhelminthes</taxon>
        <taxon>Trematoda</taxon>
        <taxon>Digenea</taxon>
        <taxon>Opisthorchiida</taxon>
        <taxon>Opisthorchiata</taxon>
        <taxon>Opisthorchiidae</taxon>
        <taxon>Opisthorchis</taxon>
    </lineage>
</organism>